<protein>
    <submittedName>
        <fullName evidence="1">HAD-IIB family hydrolase</fullName>
    </submittedName>
</protein>
<dbReference type="PANTHER" id="PTHR10000:SF8">
    <property type="entry name" value="HAD SUPERFAMILY HYDROLASE-LIKE, TYPE 3"/>
    <property type="match status" value="1"/>
</dbReference>
<sequence length="154" mass="17342">MEVKLIASDMDGTLLNDERLISKENKKSIRRAVDSGIIFTIATGRMFKSIVPFAEELELDIPLIAYNGALVQDAVTKEVLYDAPVELETALAILDYCRERNYYIQAYVNDTLLVHEASDFAKMYAEFAGVEFVEMGKDLFAIKRAPHKLLIMTG</sequence>
<evidence type="ECO:0000313" key="2">
    <source>
        <dbReference type="Proteomes" id="UP000824099"/>
    </source>
</evidence>
<dbReference type="Pfam" id="PF08282">
    <property type="entry name" value="Hydrolase_3"/>
    <property type="match status" value="1"/>
</dbReference>
<dbReference type="InterPro" id="IPR006379">
    <property type="entry name" value="HAD-SF_hydro_IIB"/>
</dbReference>
<gene>
    <name evidence="1" type="ORF">IAB06_04520</name>
</gene>
<dbReference type="GO" id="GO:0005829">
    <property type="term" value="C:cytosol"/>
    <property type="evidence" value="ECO:0007669"/>
    <property type="project" value="TreeGrafter"/>
</dbReference>
<comment type="caution">
    <text evidence="1">The sequence shown here is derived from an EMBL/GenBank/DDBJ whole genome shotgun (WGS) entry which is preliminary data.</text>
</comment>
<evidence type="ECO:0000313" key="1">
    <source>
        <dbReference type="EMBL" id="HIU64284.1"/>
    </source>
</evidence>
<dbReference type="Gene3D" id="3.40.50.1000">
    <property type="entry name" value="HAD superfamily/HAD-like"/>
    <property type="match status" value="1"/>
</dbReference>
<dbReference type="PANTHER" id="PTHR10000">
    <property type="entry name" value="PHOSPHOSERINE PHOSPHATASE"/>
    <property type="match status" value="1"/>
</dbReference>
<keyword evidence="1" id="KW-0378">Hydrolase</keyword>
<reference evidence="1" key="1">
    <citation type="submission" date="2020-10" db="EMBL/GenBank/DDBJ databases">
        <authorList>
            <person name="Gilroy R."/>
        </authorList>
    </citation>
    <scope>NUCLEOTIDE SEQUENCE</scope>
    <source>
        <strain evidence="1">CHK160-1198</strain>
    </source>
</reference>
<feature type="non-terminal residue" evidence="1">
    <location>
        <position position="154"/>
    </location>
</feature>
<accession>A0A9D1MPW0</accession>
<dbReference type="GO" id="GO:0016791">
    <property type="term" value="F:phosphatase activity"/>
    <property type="evidence" value="ECO:0007669"/>
    <property type="project" value="TreeGrafter"/>
</dbReference>
<dbReference type="Proteomes" id="UP000824099">
    <property type="component" value="Unassembled WGS sequence"/>
</dbReference>
<dbReference type="Gene3D" id="3.30.1240.10">
    <property type="match status" value="1"/>
</dbReference>
<dbReference type="NCBIfam" id="TIGR01484">
    <property type="entry name" value="HAD-SF-IIB"/>
    <property type="match status" value="1"/>
</dbReference>
<dbReference type="EMBL" id="DVNI01000069">
    <property type="protein sequence ID" value="HIU64284.1"/>
    <property type="molecule type" value="Genomic_DNA"/>
</dbReference>
<dbReference type="SUPFAM" id="SSF56784">
    <property type="entry name" value="HAD-like"/>
    <property type="match status" value="1"/>
</dbReference>
<dbReference type="PROSITE" id="PS01228">
    <property type="entry name" value="COF_1"/>
    <property type="match status" value="1"/>
</dbReference>
<name>A0A9D1MPW0_9FIRM</name>
<dbReference type="InterPro" id="IPR023214">
    <property type="entry name" value="HAD_sf"/>
</dbReference>
<organism evidence="1 2">
    <name type="scientific">Candidatus Avacidaminococcus intestinavium</name>
    <dbReference type="NCBI Taxonomy" id="2840684"/>
    <lineage>
        <taxon>Bacteria</taxon>
        <taxon>Bacillati</taxon>
        <taxon>Bacillota</taxon>
        <taxon>Negativicutes</taxon>
        <taxon>Acidaminococcales</taxon>
        <taxon>Acidaminococcaceae</taxon>
        <taxon>Acidaminococcaceae incertae sedis</taxon>
        <taxon>Candidatus Avacidaminococcus</taxon>
    </lineage>
</organism>
<proteinExistence type="predicted"/>
<dbReference type="InterPro" id="IPR036412">
    <property type="entry name" value="HAD-like_sf"/>
</dbReference>
<dbReference type="GO" id="GO:0000287">
    <property type="term" value="F:magnesium ion binding"/>
    <property type="evidence" value="ECO:0007669"/>
    <property type="project" value="TreeGrafter"/>
</dbReference>
<dbReference type="AlphaFoldDB" id="A0A9D1MPW0"/>
<reference evidence="1" key="2">
    <citation type="journal article" date="2021" name="PeerJ">
        <title>Extensive microbial diversity within the chicken gut microbiome revealed by metagenomics and culture.</title>
        <authorList>
            <person name="Gilroy R."/>
            <person name="Ravi A."/>
            <person name="Getino M."/>
            <person name="Pursley I."/>
            <person name="Horton D.L."/>
            <person name="Alikhan N.F."/>
            <person name="Baker D."/>
            <person name="Gharbi K."/>
            <person name="Hall N."/>
            <person name="Watson M."/>
            <person name="Adriaenssens E.M."/>
            <person name="Foster-Nyarko E."/>
            <person name="Jarju S."/>
            <person name="Secka A."/>
            <person name="Antonio M."/>
            <person name="Oren A."/>
            <person name="Chaudhuri R.R."/>
            <person name="La Ragione R."/>
            <person name="Hildebrand F."/>
            <person name="Pallen M.J."/>
        </authorList>
    </citation>
    <scope>NUCLEOTIDE SEQUENCE</scope>
    <source>
        <strain evidence="1">CHK160-1198</strain>
    </source>
</reference>